<dbReference type="SFLD" id="SFLDS00029">
    <property type="entry name" value="Radical_SAM"/>
    <property type="match status" value="1"/>
</dbReference>
<dbReference type="InterPro" id="IPR013785">
    <property type="entry name" value="Aldolase_TIM"/>
</dbReference>
<dbReference type="InterPro" id="IPR007197">
    <property type="entry name" value="rSAM"/>
</dbReference>
<dbReference type="PANTHER" id="PTHR30352">
    <property type="entry name" value="PYRUVATE FORMATE-LYASE-ACTIVATING ENZYME"/>
    <property type="match status" value="1"/>
</dbReference>
<organism evidence="7 8">
    <name type="scientific">Microbacterium stercoris</name>
    <dbReference type="NCBI Taxonomy" id="2820289"/>
    <lineage>
        <taxon>Bacteria</taxon>
        <taxon>Bacillati</taxon>
        <taxon>Actinomycetota</taxon>
        <taxon>Actinomycetes</taxon>
        <taxon>Micrococcales</taxon>
        <taxon>Microbacteriaceae</taxon>
        <taxon>Microbacterium</taxon>
    </lineage>
</organism>
<dbReference type="AlphaFoldDB" id="A0A939TW00"/>
<dbReference type="GO" id="GO:0004748">
    <property type="term" value="F:ribonucleoside-diphosphate reductase activity, thioredoxin disulfide as acceptor"/>
    <property type="evidence" value="ECO:0007669"/>
    <property type="project" value="TreeGrafter"/>
</dbReference>
<dbReference type="PANTHER" id="PTHR30352:SF2">
    <property type="entry name" value="ANAEROBIC RIBONUCLEOSIDE-TRIPHOSPHATE REDUCTASE-ACTIVATING PROTEIN"/>
    <property type="match status" value="1"/>
</dbReference>
<keyword evidence="5" id="KW-0408">Iron</keyword>
<proteinExistence type="predicted"/>
<keyword evidence="2" id="KW-0004">4Fe-4S</keyword>
<evidence type="ECO:0000313" key="8">
    <source>
        <dbReference type="Proteomes" id="UP000680132"/>
    </source>
</evidence>
<dbReference type="CDD" id="cd01335">
    <property type="entry name" value="Radical_SAM"/>
    <property type="match status" value="1"/>
</dbReference>
<dbReference type="Proteomes" id="UP000680132">
    <property type="component" value="Unassembled WGS sequence"/>
</dbReference>
<dbReference type="GO" id="GO:0043365">
    <property type="term" value="F:[formate-C-acetyltransferase]-activating enzyme activity"/>
    <property type="evidence" value="ECO:0007669"/>
    <property type="project" value="InterPro"/>
</dbReference>
<evidence type="ECO:0000256" key="6">
    <source>
        <dbReference type="ARBA" id="ARBA00023014"/>
    </source>
</evidence>
<evidence type="ECO:0000256" key="4">
    <source>
        <dbReference type="ARBA" id="ARBA00022723"/>
    </source>
</evidence>
<protein>
    <submittedName>
        <fullName evidence="7">Radical SAM protein</fullName>
    </submittedName>
</protein>
<evidence type="ECO:0000256" key="3">
    <source>
        <dbReference type="ARBA" id="ARBA00022691"/>
    </source>
</evidence>
<accession>A0A939TW00</accession>
<keyword evidence="6" id="KW-0411">Iron-sulfur</keyword>
<dbReference type="GO" id="GO:0046872">
    <property type="term" value="F:metal ion binding"/>
    <property type="evidence" value="ECO:0007669"/>
    <property type="project" value="UniProtKB-KW"/>
</dbReference>
<evidence type="ECO:0000256" key="5">
    <source>
        <dbReference type="ARBA" id="ARBA00023004"/>
    </source>
</evidence>
<name>A0A939TW00_9MICO</name>
<dbReference type="EMBL" id="JAGFOA010000001">
    <property type="protein sequence ID" value="MBO3662117.1"/>
    <property type="molecule type" value="Genomic_DNA"/>
</dbReference>
<dbReference type="GO" id="GO:0051539">
    <property type="term" value="F:4 iron, 4 sulfur cluster binding"/>
    <property type="evidence" value="ECO:0007669"/>
    <property type="project" value="UniProtKB-KW"/>
</dbReference>
<keyword evidence="3" id="KW-0949">S-adenosyl-L-methionine</keyword>
<dbReference type="Pfam" id="PF13353">
    <property type="entry name" value="Fer4_12"/>
    <property type="match status" value="1"/>
</dbReference>
<gene>
    <name evidence="7" type="ORF">J5V96_01170</name>
</gene>
<keyword evidence="4" id="KW-0479">Metal-binding</keyword>
<keyword evidence="8" id="KW-1185">Reference proteome</keyword>
<evidence type="ECO:0000256" key="2">
    <source>
        <dbReference type="ARBA" id="ARBA00022485"/>
    </source>
</evidence>
<sequence>MTSVAAPTLRDAAPVPRDGAYARWSRFVPATEAEGPGLRAALWLQGCDVRCPGCFNPQLWAHRGARLEAAEHLATRFVREAREAGSTGLTLLGGEPFDQAGAAATIAEAFRAEGLTVMTFTGYTHAQLRAWEPARPDIARLLAATDLLADGPYLRDHPDPDRPWIGSRNQGLTALTPAHRDDILRIEKGAGARDRLEIRVGPDGRVEVNGWADDASLESLLHDLGARDDAPAHLANRTEPTL</sequence>
<comment type="cofactor">
    <cofactor evidence="1">
        <name>[4Fe-4S] cluster</name>
        <dbReference type="ChEBI" id="CHEBI:49883"/>
    </cofactor>
</comment>
<dbReference type="Gene3D" id="3.20.20.70">
    <property type="entry name" value="Aldolase class I"/>
    <property type="match status" value="1"/>
</dbReference>
<dbReference type="RefSeq" id="WP_208499684.1">
    <property type="nucleotide sequence ID" value="NZ_JAGFOA010000001.1"/>
</dbReference>
<evidence type="ECO:0000256" key="1">
    <source>
        <dbReference type="ARBA" id="ARBA00001966"/>
    </source>
</evidence>
<comment type="caution">
    <text evidence="7">The sequence shown here is derived from an EMBL/GenBank/DDBJ whole genome shotgun (WGS) entry which is preliminary data.</text>
</comment>
<evidence type="ECO:0000313" key="7">
    <source>
        <dbReference type="EMBL" id="MBO3662117.1"/>
    </source>
</evidence>
<dbReference type="InterPro" id="IPR012837">
    <property type="entry name" value="NrdG"/>
</dbReference>
<dbReference type="InterPro" id="IPR034457">
    <property type="entry name" value="Organic_radical-activating"/>
</dbReference>
<dbReference type="SFLD" id="SFLDF00299">
    <property type="entry name" value="anaerobic_ribonucleoside-triph"/>
    <property type="match status" value="1"/>
</dbReference>
<dbReference type="SFLD" id="SFLDG01066">
    <property type="entry name" value="organic_radical-activating_enz"/>
    <property type="match status" value="1"/>
</dbReference>
<dbReference type="SFLD" id="SFLDG01063">
    <property type="entry name" value="activating_enzymes__group_1"/>
    <property type="match status" value="1"/>
</dbReference>
<dbReference type="InterPro" id="IPR058240">
    <property type="entry name" value="rSAM_sf"/>
</dbReference>
<dbReference type="SUPFAM" id="SSF102114">
    <property type="entry name" value="Radical SAM enzymes"/>
    <property type="match status" value="1"/>
</dbReference>
<reference evidence="7" key="1">
    <citation type="submission" date="2021-03" db="EMBL/GenBank/DDBJ databases">
        <title>Microbacterium sp. nov., a novel actinobacterium isolated from cow dung.</title>
        <authorList>
            <person name="Zhang L."/>
        </authorList>
    </citation>
    <scope>NUCLEOTIDE SEQUENCE</scope>
    <source>
        <strain evidence="7">NEAU-LLB</strain>
    </source>
</reference>